<reference evidence="2" key="1">
    <citation type="submission" date="2021-11" db="EMBL/GenBank/DDBJ databases">
        <title>Phage-based biocontrol of nitrification in agricultural soil.</title>
        <authorList>
            <person name="Muniesa M."/>
            <person name="Quiros P."/>
            <person name="Salaet I."/>
        </authorList>
    </citation>
    <scope>NUCLEOTIDE SEQUENCE</scope>
</reference>
<organism evidence="2 3">
    <name type="scientific">Bacteriophage Phi NF-1</name>
    <dbReference type="NCBI Taxonomy" id="2900273"/>
    <lineage>
        <taxon>Viruses</taxon>
        <taxon>Duplodnaviria</taxon>
        <taxon>Heunggongvirae</taxon>
        <taxon>Uroviricota</taxon>
        <taxon>Caudoviricetes</taxon>
        <taxon>Autographivirales</taxon>
        <taxon>Autoscriptoviridae</taxon>
        <taxon>Catalonvirus</taxon>
        <taxon>Catalonvirus NF1</taxon>
    </lineage>
</organism>
<name>A0A976QWV5_9CAUD</name>
<evidence type="ECO:0000313" key="3">
    <source>
        <dbReference type="Proteomes" id="UP001061889"/>
    </source>
</evidence>
<evidence type="ECO:0000259" key="1">
    <source>
        <dbReference type="Pfam" id="PF18909"/>
    </source>
</evidence>
<protein>
    <recommendedName>
        <fullName evidence="1">dATP/dGTP diphosphohydrolase N-terminal domain-containing protein</fullName>
    </recommendedName>
</protein>
<accession>A0A976QWV5</accession>
<dbReference type="Proteomes" id="UP001061889">
    <property type="component" value="Segment"/>
</dbReference>
<sequence length="108" mass="12518">MEVTLSKDVLPRKDDKGKLDYTLLDDMPNAVRAVVEVMQWATTEKSNPYDRGSFLYVHPTRYLAAMHRHYWATTVDRRAVDEESQKLHLAHMAVSAMMALEMYMRGVD</sequence>
<feature type="domain" description="dATP/dGTP diphosphohydrolase N-terminal" evidence="1">
    <location>
        <begin position="12"/>
        <end position="106"/>
    </location>
</feature>
<keyword evidence="3" id="KW-1185">Reference proteome</keyword>
<dbReference type="Pfam" id="PF18909">
    <property type="entry name" value="dGTP_diPhyd_N"/>
    <property type="match status" value="1"/>
</dbReference>
<dbReference type="InterPro" id="IPR044038">
    <property type="entry name" value="dATP/dGTP_diPOhydrolase_N"/>
</dbReference>
<evidence type="ECO:0000313" key="2">
    <source>
        <dbReference type="EMBL" id="UMO77820.1"/>
    </source>
</evidence>
<proteinExistence type="predicted"/>
<dbReference type="EMBL" id="OL634959">
    <property type="protein sequence ID" value="UMO77820.1"/>
    <property type="molecule type" value="Genomic_DNA"/>
</dbReference>